<proteinExistence type="predicted"/>
<organism evidence="2 3">
    <name type="scientific">Trichuris muris</name>
    <name type="common">Mouse whipworm</name>
    <dbReference type="NCBI Taxonomy" id="70415"/>
    <lineage>
        <taxon>Eukaryota</taxon>
        <taxon>Metazoa</taxon>
        <taxon>Ecdysozoa</taxon>
        <taxon>Nematoda</taxon>
        <taxon>Enoplea</taxon>
        <taxon>Dorylaimia</taxon>
        <taxon>Trichinellida</taxon>
        <taxon>Trichuridae</taxon>
        <taxon>Trichuris</taxon>
    </lineage>
</organism>
<protein>
    <submittedName>
        <fullName evidence="3">Uncharacterized protein</fullName>
    </submittedName>
</protein>
<dbReference type="WBParaSite" id="TMUE_1000002557.1">
    <property type="protein sequence ID" value="TMUE_1000002557.1"/>
    <property type="gene ID" value="WBGene00294719"/>
</dbReference>
<feature type="region of interest" description="Disordered" evidence="1">
    <location>
        <begin position="192"/>
        <end position="213"/>
    </location>
</feature>
<sequence length="550" mass="60677">MLNASELERQSHGTGTRRIDVLKFPRSLQPVCTIGDVFQWIELSKSFHSKFLKSDFALPRGPNIPSAMQTLQTFSCSVGRSLFENCTSFQFAILLGLFHSTSRGELSNAMLIHGPPTSTVSNEGNSCSAVSKNNFEYINAQCASAAVHQSVVENESTSCPVYAFLCVKASNCMPNVEAIELRALNDSAETLAYNSDDERDKSTTGDEVPGKHGILNPYTPLPPSSEGLHGFQDTSRQTATAFSHLAVSPNFLIIESPKENVEMLEKSGSDAYSAFNEAMLHGQHNPSGWSSVSFFGDLLGFVPTQSTTVGLAASLHLRNSVNRDERKAAVEVNCDSIGSSQLDLFQVDEQSQRFDDDDRYCELWKTPKRKFTESNDHCKRVRLLSPFISQYMESPTKGQSLVTIESQDADSTTDLAYQNECAQTDDGRKGTRISTLLDCHVSDFHYSQVNNIKAQKGSNQAKEQGTQVDRKLLDCVGERLTEREGCLNFSASVADGVRLPAAMQVGNIPTHMVGIYRTPPIFVRSLLSRRVGLSKRQRVSSLHLLHRHLS</sequence>
<evidence type="ECO:0000313" key="3">
    <source>
        <dbReference type="WBParaSite" id="TMUE_1000002557.1"/>
    </source>
</evidence>
<keyword evidence="2" id="KW-1185">Reference proteome</keyword>
<accession>A0A5S6Q6H9</accession>
<reference evidence="3" key="1">
    <citation type="submission" date="2019-12" db="UniProtKB">
        <authorList>
            <consortium name="WormBaseParasite"/>
        </authorList>
    </citation>
    <scope>IDENTIFICATION</scope>
</reference>
<feature type="compositionally biased region" description="Basic and acidic residues" evidence="1">
    <location>
        <begin position="196"/>
        <end position="210"/>
    </location>
</feature>
<name>A0A5S6Q6H9_TRIMR</name>
<dbReference type="AlphaFoldDB" id="A0A5S6Q6H9"/>
<evidence type="ECO:0000256" key="1">
    <source>
        <dbReference type="SAM" id="MobiDB-lite"/>
    </source>
</evidence>
<dbReference type="Proteomes" id="UP000046395">
    <property type="component" value="Unassembled WGS sequence"/>
</dbReference>
<evidence type="ECO:0000313" key="2">
    <source>
        <dbReference type="Proteomes" id="UP000046395"/>
    </source>
</evidence>